<sequence length="70" mass="7711">MTRRAVILDRDGVMHDHRHEVNSRRRRPRLHDGGSAGRGARRGARTAAAANLLEAAQWIAKDTYTAPAAP</sequence>
<organism evidence="2 3">
    <name type="scientific">Alicyclobacillus cycloheptanicus</name>
    <dbReference type="NCBI Taxonomy" id="1457"/>
    <lineage>
        <taxon>Bacteria</taxon>
        <taxon>Bacillati</taxon>
        <taxon>Bacillota</taxon>
        <taxon>Bacilli</taxon>
        <taxon>Bacillales</taxon>
        <taxon>Alicyclobacillaceae</taxon>
        <taxon>Alicyclobacillus</taxon>
    </lineage>
</organism>
<dbReference type="RefSeq" id="WP_274455636.1">
    <property type="nucleotide sequence ID" value="NZ_CP067097.1"/>
</dbReference>
<dbReference type="EMBL" id="JAUSTP010000001">
    <property type="protein sequence ID" value="MDQ0188215.1"/>
    <property type="molecule type" value="Genomic_DNA"/>
</dbReference>
<proteinExistence type="predicted"/>
<feature type="region of interest" description="Disordered" evidence="1">
    <location>
        <begin position="1"/>
        <end position="45"/>
    </location>
</feature>
<evidence type="ECO:0000313" key="2">
    <source>
        <dbReference type="EMBL" id="MDQ0188215.1"/>
    </source>
</evidence>
<feature type="compositionally biased region" description="Basic and acidic residues" evidence="1">
    <location>
        <begin position="1"/>
        <end position="23"/>
    </location>
</feature>
<reference evidence="2 3" key="1">
    <citation type="submission" date="2023-07" db="EMBL/GenBank/DDBJ databases">
        <title>Genomic Encyclopedia of Type Strains, Phase IV (KMG-IV): sequencing the most valuable type-strain genomes for metagenomic binning, comparative biology and taxonomic classification.</title>
        <authorList>
            <person name="Goeker M."/>
        </authorList>
    </citation>
    <scope>NUCLEOTIDE SEQUENCE [LARGE SCALE GENOMIC DNA]</scope>
    <source>
        <strain evidence="2 3">DSM 4006</strain>
    </source>
</reference>
<gene>
    <name evidence="2" type="ORF">J2S03_000019</name>
</gene>
<dbReference type="Proteomes" id="UP001232973">
    <property type="component" value="Unassembled WGS sequence"/>
</dbReference>
<comment type="caution">
    <text evidence="2">The sequence shown here is derived from an EMBL/GenBank/DDBJ whole genome shotgun (WGS) entry which is preliminary data.</text>
</comment>
<evidence type="ECO:0000313" key="3">
    <source>
        <dbReference type="Proteomes" id="UP001232973"/>
    </source>
</evidence>
<keyword evidence="3" id="KW-1185">Reference proteome</keyword>
<name>A0ABT9XD41_9BACL</name>
<protein>
    <submittedName>
        <fullName evidence="2">Uncharacterized protein</fullName>
    </submittedName>
</protein>
<evidence type="ECO:0000256" key="1">
    <source>
        <dbReference type="SAM" id="MobiDB-lite"/>
    </source>
</evidence>
<accession>A0ABT9XD41</accession>